<proteinExistence type="predicted"/>
<organism evidence="1 2">
    <name type="scientific">Choiromyces venosus 120613-1</name>
    <dbReference type="NCBI Taxonomy" id="1336337"/>
    <lineage>
        <taxon>Eukaryota</taxon>
        <taxon>Fungi</taxon>
        <taxon>Dikarya</taxon>
        <taxon>Ascomycota</taxon>
        <taxon>Pezizomycotina</taxon>
        <taxon>Pezizomycetes</taxon>
        <taxon>Pezizales</taxon>
        <taxon>Tuberaceae</taxon>
        <taxon>Choiromyces</taxon>
    </lineage>
</organism>
<dbReference type="EMBL" id="ML120470">
    <property type="protein sequence ID" value="RPA92558.1"/>
    <property type="molecule type" value="Genomic_DNA"/>
</dbReference>
<name>A0A3N4J655_9PEZI</name>
<sequence>MLDPFLSQNSRKIAVCDWPSTMYCKQSKRNSINRYFFTPPLICSRIVPASYQRARAHQTSLHAGRQASRQAERKSKIMQEFRRGTFFAIRPNNYLTDRGFWNKLGNEHVSAPSNSNIRYVFDFFFTSSTVKSDQKGKKKKVMEWPCVLVVARGTH</sequence>
<evidence type="ECO:0000313" key="2">
    <source>
        <dbReference type="Proteomes" id="UP000276215"/>
    </source>
</evidence>
<gene>
    <name evidence="1" type="ORF">L873DRAFT_185102</name>
</gene>
<keyword evidence="2" id="KW-1185">Reference proteome</keyword>
<dbReference type="AlphaFoldDB" id="A0A3N4J655"/>
<evidence type="ECO:0000313" key="1">
    <source>
        <dbReference type="EMBL" id="RPA92558.1"/>
    </source>
</evidence>
<reference evidence="1 2" key="1">
    <citation type="journal article" date="2018" name="Nat. Ecol. Evol.">
        <title>Pezizomycetes genomes reveal the molecular basis of ectomycorrhizal truffle lifestyle.</title>
        <authorList>
            <person name="Murat C."/>
            <person name="Payen T."/>
            <person name="Noel B."/>
            <person name="Kuo A."/>
            <person name="Morin E."/>
            <person name="Chen J."/>
            <person name="Kohler A."/>
            <person name="Krizsan K."/>
            <person name="Balestrini R."/>
            <person name="Da Silva C."/>
            <person name="Montanini B."/>
            <person name="Hainaut M."/>
            <person name="Levati E."/>
            <person name="Barry K.W."/>
            <person name="Belfiori B."/>
            <person name="Cichocki N."/>
            <person name="Clum A."/>
            <person name="Dockter R.B."/>
            <person name="Fauchery L."/>
            <person name="Guy J."/>
            <person name="Iotti M."/>
            <person name="Le Tacon F."/>
            <person name="Lindquist E.A."/>
            <person name="Lipzen A."/>
            <person name="Malagnac F."/>
            <person name="Mello A."/>
            <person name="Molinier V."/>
            <person name="Miyauchi S."/>
            <person name="Poulain J."/>
            <person name="Riccioni C."/>
            <person name="Rubini A."/>
            <person name="Sitrit Y."/>
            <person name="Splivallo R."/>
            <person name="Traeger S."/>
            <person name="Wang M."/>
            <person name="Zifcakova L."/>
            <person name="Wipf D."/>
            <person name="Zambonelli A."/>
            <person name="Paolocci F."/>
            <person name="Nowrousian M."/>
            <person name="Ottonello S."/>
            <person name="Baldrian P."/>
            <person name="Spatafora J.W."/>
            <person name="Henrissat B."/>
            <person name="Nagy L.G."/>
            <person name="Aury J.M."/>
            <person name="Wincker P."/>
            <person name="Grigoriev I.V."/>
            <person name="Bonfante P."/>
            <person name="Martin F.M."/>
        </authorList>
    </citation>
    <scope>NUCLEOTIDE SEQUENCE [LARGE SCALE GENOMIC DNA]</scope>
    <source>
        <strain evidence="1 2">120613-1</strain>
    </source>
</reference>
<protein>
    <submittedName>
        <fullName evidence="1">Uncharacterized protein</fullName>
    </submittedName>
</protein>
<dbReference type="Proteomes" id="UP000276215">
    <property type="component" value="Unassembled WGS sequence"/>
</dbReference>
<accession>A0A3N4J655</accession>